<protein>
    <recommendedName>
        <fullName evidence="6">Protein kinase domain-containing protein</fullName>
    </recommendedName>
</protein>
<name>A0ABD3PN10_9STRA</name>
<evidence type="ECO:0000256" key="5">
    <source>
        <dbReference type="ARBA" id="ARBA00022840"/>
    </source>
</evidence>
<dbReference type="InterPro" id="IPR030616">
    <property type="entry name" value="Aur-like"/>
</dbReference>
<gene>
    <name evidence="7" type="ORF">HJC23_012241</name>
</gene>
<accession>A0ABD3PN10</accession>
<feature type="domain" description="Protein kinase" evidence="6">
    <location>
        <begin position="1"/>
        <end position="67"/>
    </location>
</feature>
<proteinExistence type="predicted"/>
<reference evidence="7 8" key="1">
    <citation type="journal article" date="2020" name="G3 (Bethesda)">
        <title>Improved Reference Genome for Cyclotella cryptica CCMP332, a Model for Cell Wall Morphogenesis, Salinity Adaptation, and Lipid Production in Diatoms (Bacillariophyta).</title>
        <authorList>
            <person name="Roberts W.R."/>
            <person name="Downey K.M."/>
            <person name="Ruck E.C."/>
            <person name="Traller J.C."/>
            <person name="Alverson A.J."/>
        </authorList>
    </citation>
    <scope>NUCLEOTIDE SEQUENCE [LARGE SCALE GENOMIC DNA]</scope>
    <source>
        <strain evidence="7 8">CCMP332</strain>
    </source>
</reference>
<dbReference type="InterPro" id="IPR011009">
    <property type="entry name" value="Kinase-like_dom_sf"/>
</dbReference>
<evidence type="ECO:0000256" key="1">
    <source>
        <dbReference type="ARBA" id="ARBA00022527"/>
    </source>
</evidence>
<keyword evidence="2" id="KW-0808">Transferase</keyword>
<dbReference type="PANTHER" id="PTHR24350">
    <property type="entry name" value="SERINE/THREONINE-PROTEIN KINASE IAL-RELATED"/>
    <property type="match status" value="1"/>
</dbReference>
<evidence type="ECO:0000256" key="4">
    <source>
        <dbReference type="ARBA" id="ARBA00022777"/>
    </source>
</evidence>
<dbReference type="InterPro" id="IPR000719">
    <property type="entry name" value="Prot_kinase_dom"/>
</dbReference>
<dbReference type="AlphaFoldDB" id="A0ABD3PN10"/>
<evidence type="ECO:0000259" key="6">
    <source>
        <dbReference type="PROSITE" id="PS50011"/>
    </source>
</evidence>
<evidence type="ECO:0000313" key="8">
    <source>
        <dbReference type="Proteomes" id="UP001516023"/>
    </source>
</evidence>
<dbReference type="Gene3D" id="1.10.510.10">
    <property type="entry name" value="Transferase(Phosphotransferase) domain 1"/>
    <property type="match status" value="1"/>
</dbReference>
<keyword evidence="3" id="KW-0547">Nucleotide-binding</keyword>
<evidence type="ECO:0000256" key="2">
    <source>
        <dbReference type="ARBA" id="ARBA00022679"/>
    </source>
</evidence>
<sequence>MSYFLLTGMLPFDGPSDEDTFDLISMGYSDFPRLRFTYDARDFVTRLLKTDPTKRMTAEEALDHPWLRKDASC</sequence>
<dbReference type="SUPFAM" id="SSF56112">
    <property type="entry name" value="Protein kinase-like (PK-like)"/>
    <property type="match status" value="1"/>
</dbReference>
<dbReference type="Proteomes" id="UP001516023">
    <property type="component" value="Unassembled WGS sequence"/>
</dbReference>
<keyword evidence="4" id="KW-0418">Kinase</keyword>
<keyword evidence="5" id="KW-0067">ATP-binding</keyword>
<dbReference type="EMBL" id="JABMIG020000145">
    <property type="protein sequence ID" value="KAL3789152.1"/>
    <property type="molecule type" value="Genomic_DNA"/>
</dbReference>
<organism evidence="7 8">
    <name type="scientific">Cyclotella cryptica</name>
    <dbReference type="NCBI Taxonomy" id="29204"/>
    <lineage>
        <taxon>Eukaryota</taxon>
        <taxon>Sar</taxon>
        <taxon>Stramenopiles</taxon>
        <taxon>Ochrophyta</taxon>
        <taxon>Bacillariophyta</taxon>
        <taxon>Coscinodiscophyceae</taxon>
        <taxon>Thalassiosirophycidae</taxon>
        <taxon>Stephanodiscales</taxon>
        <taxon>Stephanodiscaceae</taxon>
        <taxon>Cyclotella</taxon>
    </lineage>
</organism>
<evidence type="ECO:0000313" key="7">
    <source>
        <dbReference type="EMBL" id="KAL3789152.1"/>
    </source>
</evidence>
<keyword evidence="8" id="KW-1185">Reference proteome</keyword>
<comment type="caution">
    <text evidence="7">The sequence shown here is derived from an EMBL/GenBank/DDBJ whole genome shotgun (WGS) entry which is preliminary data.</text>
</comment>
<keyword evidence="1" id="KW-0723">Serine/threonine-protein kinase</keyword>
<dbReference type="PROSITE" id="PS50011">
    <property type="entry name" value="PROTEIN_KINASE_DOM"/>
    <property type="match status" value="1"/>
</dbReference>
<dbReference type="GO" id="GO:0004674">
    <property type="term" value="F:protein serine/threonine kinase activity"/>
    <property type="evidence" value="ECO:0007669"/>
    <property type="project" value="UniProtKB-KW"/>
</dbReference>
<evidence type="ECO:0000256" key="3">
    <source>
        <dbReference type="ARBA" id="ARBA00022741"/>
    </source>
</evidence>
<dbReference type="GO" id="GO:0005524">
    <property type="term" value="F:ATP binding"/>
    <property type="evidence" value="ECO:0007669"/>
    <property type="project" value="UniProtKB-KW"/>
</dbReference>